<dbReference type="AlphaFoldDB" id="A0A2J5HER4"/>
<feature type="chain" id="PRO_5014417799" evidence="1">
    <location>
        <begin position="20"/>
        <end position="102"/>
    </location>
</feature>
<protein>
    <submittedName>
        <fullName evidence="2">Uncharacterized protein</fullName>
    </submittedName>
</protein>
<evidence type="ECO:0000313" key="3">
    <source>
        <dbReference type="Proteomes" id="UP000235023"/>
    </source>
</evidence>
<organism evidence="2 3">
    <name type="scientific">Aspergillus taichungensis</name>
    <dbReference type="NCBI Taxonomy" id="482145"/>
    <lineage>
        <taxon>Eukaryota</taxon>
        <taxon>Fungi</taxon>
        <taxon>Dikarya</taxon>
        <taxon>Ascomycota</taxon>
        <taxon>Pezizomycotina</taxon>
        <taxon>Eurotiomycetes</taxon>
        <taxon>Eurotiomycetidae</taxon>
        <taxon>Eurotiales</taxon>
        <taxon>Aspergillaceae</taxon>
        <taxon>Aspergillus</taxon>
        <taxon>Aspergillus subgen. Circumdati</taxon>
    </lineage>
</organism>
<accession>A0A2J5HER4</accession>
<reference evidence="3" key="1">
    <citation type="submission" date="2017-12" db="EMBL/GenBank/DDBJ databases">
        <authorList>
            <consortium name="DOE Joint Genome Institute"/>
            <person name="Mondo S.J."/>
            <person name="Kjaerbolling I."/>
            <person name="Vesth T.C."/>
            <person name="Frisvad J.C."/>
            <person name="Nybo J.L."/>
            <person name="Theobald S."/>
            <person name="Kuo A."/>
            <person name="Bowyer P."/>
            <person name="Matsuda Y."/>
            <person name="Lyhne E.K."/>
            <person name="Kogle M.E."/>
            <person name="Clum A."/>
            <person name="Lipzen A."/>
            <person name="Salamov A."/>
            <person name="Ngan C.Y."/>
            <person name="Daum C."/>
            <person name="Chiniquy J."/>
            <person name="Barry K."/>
            <person name="LaButti K."/>
            <person name="Haridas S."/>
            <person name="Simmons B.A."/>
            <person name="Magnuson J.K."/>
            <person name="Mortensen U.H."/>
            <person name="Larsen T.O."/>
            <person name="Grigoriev I.V."/>
            <person name="Baker S.E."/>
            <person name="Andersen M.R."/>
            <person name="Nordberg H.P."/>
            <person name="Cantor M.N."/>
            <person name="Hua S.X."/>
        </authorList>
    </citation>
    <scope>NUCLEOTIDE SEQUENCE [LARGE SCALE GENOMIC DNA]</scope>
    <source>
        <strain evidence="3">IBT 19404</strain>
    </source>
</reference>
<proteinExistence type="predicted"/>
<keyword evidence="1" id="KW-0732">Signal</keyword>
<dbReference type="EMBL" id="KZ559652">
    <property type="protein sequence ID" value="PLN75366.1"/>
    <property type="molecule type" value="Genomic_DNA"/>
</dbReference>
<name>A0A2J5HER4_9EURO</name>
<dbReference type="Proteomes" id="UP000235023">
    <property type="component" value="Unassembled WGS sequence"/>
</dbReference>
<evidence type="ECO:0000313" key="2">
    <source>
        <dbReference type="EMBL" id="PLN75366.1"/>
    </source>
</evidence>
<gene>
    <name evidence="2" type="ORF">BDW42DRAFT_180850</name>
</gene>
<evidence type="ECO:0000256" key="1">
    <source>
        <dbReference type="SAM" id="SignalP"/>
    </source>
</evidence>
<dbReference type="OrthoDB" id="4505886at2759"/>
<feature type="signal peptide" evidence="1">
    <location>
        <begin position="1"/>
        <end position="19"/>
    </location>
</feature>
<keyword evidence="3" id="KW-1185">Reference proteome</keyword>
<sequence>MKFSLALVSLGLCIAPAIAQSIGQVHIITENDAWDESPLSGECYTFGNSNVPVKEIDIKEETPHVRCIFFAEGDCQGASLTLKDGDHKFRRRFYAGSMKCLA</sequence>